<dbReference type="InterPro" id="IPR040075">
    <property type="entry name" value="GST_N_Theta"/>
</dbReference>
<dbReference type="GO" id="GO:0009407">
    <property type="term" value="P:toxin catabolic process"/>
    <property type="evidence" value="ECO:0007669"/>
    <property type="project" value="UniProtKB-ARBA"/>
</dbReference>
<evidence type="ECO:0000259" key="5">
    <source>
        <dbReference type="PROSITE" id="PS50405"/>
    </source>
</evidence>
<evidence type="ECO:0000313" key="6">
    <source>
        <dbReference type="EMBL" id="KAI5081554.1"/>
    </source>
</evidence>
<keyword evidence="7" id="KW-1185">Reference proteome</keyword>
<evidence type="ECO:0000256" key="3">
    <source>
        <dbReference type="ARBA" id="ARBA00022679"/>
    </source>
</evidence>
<keyword evidence="3" id="KW-0808">Transferase</keyword>
<dbReference type="OrthoDB" id="422574at2759"/>
<reference evidence="6" key="1">
    <citation type="submission" date="2021-01" db="EMBL/GenBank/DDBJ databases">
        <title>Adiantum capillus-veneris genome.</title>
        <authorList>
            <person name="Fang Y."/>
            <person name="Liao Q."/>
        </authorList>
    </citation>
    <scope>NUCLEOTIDE SEQUENCE</scope>
    <source>
        <strain evidence="6">H3</strain>
        <tissue evidence="6">Leaf</tissue>
    </source>
</reference>
<evidence type="ECO:0000256" key="1">
    <source>
        <dbReference type="ARBA" id="ARBA00009899"/>
    </source>
</evidence>
<dbReference type="Proteomes" id="UP000886520">
    <property type="component" value="Chromosome 2"/>
</dbReference>
<organism evidence="6 7">
    <name type="scientific">Adiantum capillus-veneris</name>
    <name type="common">Maidenhair fern</name>
    <dbReference type="NCBI Taxonomy" id="13818"/>
    <lineage>
        <taxon>Eukaryota</taxon>
        <taxon>Viridiplantae</taxon>
        <taxon>Streptophyta</taxon>
        <taxon>Embryophyta</taxon>
        <taxon>Tracheophyta</taxon>
        <taxon>Polypodiopsida</taxon>
        <taxon>Polypodiidae</taxon>
        <taxon>Polypodiales</taxon>
        <taxon>Pteridineae</taxon>
        <taxon>Pteridaceae</taxon>
        <taxon>Vittarioideae</taxon>
        <taxon>Adiantum</taxon>
    </lineage>
</organism>
<dbReference type="InterPro" id="IPR004045">
    <property type="entry name" value="Glutathione_S-Trfase_N"/>
</dbReference>
<dbReference type="FunFam" id="1.20.1050.10:FF:000039">
    <property type="entry name" value="Glutathione S-transferase theta-1"/>
    <property type="match status" value="1"/>
</dbReference>
<evidence type="ECO:0000256" key="2">
    <source>
        <dbReference type="ARBA" id="ARBA00022575"/>
    </source>
</evidence>
<dbReference type="PANTHER" id="PTHR44750">
    <property type="entry name" value="GLUTATHIONE S-TRANSFERASE T1-RELATED"/>
    <property type="match status" value="1"/>
</dbReference>
<dbReference type="InterPro" id="IPR043377">
    <property type="entry name" value="GSTT1/2/3"/>
</dbReference>
<dbReference type="PROSITE" id="PS50405">
    <property type="entry name" value="GST_CTER"/>
    <property type="match status" value="1"/>
</dbReference>
<dbReference type="AlphaFoldDB" id="A0A9D4V841"/>
<dbReference type="Pfam" id="PF02798">
    <property type="entry name" value="GST_N"/>
    <property type="match status" value="1"/>
</dbReference>
<gene>
    <name evidence="6" type="ORF">GOP47_0001297</name>
</gene>
<dbReference type="Pfam" id="PF13410">
    <property type="entry name" value="GST_C_2"/>
    <property type="match status" value="1"/>
</dbReference>
<protein>
    <submittedName>
        <fullName evidence="6">Uncharacterized protein</fullName>
    </submittedName>
</protein>
<dbReference type="Gene3D" id="1.20.1050.10">
    <property type="match status" value="1"/>
</dbReference>
<dbReference type="SFLD" id="SFLDS00019">
    <property type="entry name" value="Glutathione_Transferase_(cytos"/>
    <property type="match status" value="1"/>
</dbReference>
<dbReference type="SUPFAM" id="SSF47616">
    <property type="entry name" value="GST C-terminal domain-like"/>
    <property type="match status" value="1"/>
</dbReference>
<dbReference type="CDD" id="cd03050">
    <property type="entry name" value="GST_N_Theta"/>
    <property type="match status" value="1"/>
</dbReference>
<dbReference type="InterPro" id="IPR040079">
    <property type="entry name" value="Glutathione_S-Trfase"/>
</dbReference>
<feature type="domain" description="GST C-terminal" evidence="5">
    <location>
        <begin position="90"/>
        <end position="235"/>
    </location>
</feature>
<dbReference type="SUPFAM" id="SSF52833">
    <property type="entry name" value="Thioredoxin-like"/>
    <property type="match status" value="1"/>
</dbReference>
<keyword evidence="2" id="KW-0216">Detoxification</keyword>
<dbReference type="InterPro" id="IPR010987">
    <property type="entry name" value="Glutathione-S-Trfase_C-like"/>
</dbReference>
<dbReference type="Gene3D" id="3.40.30.10">
    <property type="entry name" value="Glutaredoxin"/>
    <property type="match status" value="1"/>
</dbReference>
<comment type="similarity">
    <text evidence="1">Belongs to the GST superfamily. Theta family.</text>
</comment>
<dbReference type="InterPro" id="IPR036282">
    <property type="entry name" value="Glutathione-S-Trfase_C_sf"/>
</dbReference>
<dbReference type="InterPro" id="IPR036249">
    <property type="entry name" value="Thioredoxin-like_sf"/>
</dbReference>
<evidence type="ECO:0000313" key="7">
    <source>
        <dbReference type="Proteomes" id="UP000886520"/>
    </source>
</evidence>
<feature type="domain" description="GST N-terminal" evidence="4">
    <location>
        <begin position="2"/>
        <end position="83"/>
    </location>
</feature>
<name>A0A9D4V841_ADICA</name>
<dbReference type="SFLD" id="SFLDG00358">
    <property type="entry name" value="Main_(cytGST)"/>
    <property type="match status" value="1"/>
</dbReference>
<dbReference type="PANTHER" id="PTHR44750:SF1">
    <property type="entry name" value="GLUTATHIONE S-TRANSFERASE T1-RELATED"/>
    <property type="match status" value="1"/>
</dbReference>
<proteinExistence type="inferred from homology"/>
<dbReference type="GO" id="GO:0016740">
    <property type="term" value="F:transferase activity"/>
    <property type="evidence" value="ECO:0007669"/>
    <property type="project" value="UniProtKB-KW"/>
</dbReference>
<evidence type="ECO:0000259" key="4">
    <source>
        <dbReference type="PROSITE" id="PS50404"/>
    </source>
</evidence>
<accession>A0A9D4V841</accession>
<dbReference type="EMBL" id="JABFUD020000003">
    <property type="protein sequence ID" value="KAI5081554.1"/>
    <property type="molecule type" value="Genomic_DNA"/>
</dbReference>
<dbReference type="PROSITE" id="PS50404">
    <property type="entry name" value="GST_NTER"/>
    <property type="match status" value="1"/>
</dbReference>
<comment type="caution">
    <text evidence="6">The sequence shown here is derived from an EMBL/GenBank/DDBJ whole genome shotgun (WGS) entry which is preliminary data.</text>
</comment>
<sequence>MGKLRVFADRMSQPSRAVLIFCLANEINAEEYFVNLAKGDHRKPEYKSINPVGQVPAIDDSGFHLFESHAILKYLACAHPNIRDHWYPADLRKRAQLDCILDWHHTGLRRGSAGLVMNRVIAPALGRALDPHAAAEAESLLKASLKRMEMLWLTENGSFLTGSLQPSIADLSLACEVMQLQLLGKDSVADLLDPNPKVKNWLSAVERTLSPHFSQVHETLLKASSMYQKRRERDLKIPMDGPLQSKL</sequence>